<evidence type="ECO:0000313" key="2">
    <source>
        <dbReference type="Proteomes" id="UP001234297"/>
    </source>
</evidence>
<reference evidence="1 2" key="1">
    <citation type="journal article" date="2022" name="Hortic Res">
        <title>A haplotype resolved chromosomal level avocado genome allows analysis of novel avocado genes.</title>
        <authorList>
            <person name="Nath O."/>
            <person name="Fletcher S.J."/>
            <person name="Hayward A."/>
            <person name="Shaw L.M."/>
            <person name="Masouleh A.K."/>
            <person name="Furtado A."/>
            <person name="Henry R.J."/>
            <person name="Mitter N."/>
        </authorList>
    </citation>
    <scope>NUCLEOTIDE SEQUENCE [LARGE SCALE GENOMIC DNA]</scope>
    <source>
        <strain evidence="2">cv. Hass</strain>
    </source>
</reference>
<evidence type="ECO:0000313" key="1">
    <source>
        <dbReference type="EMBL" id="KAJ8629814.1"/>
    </source>
</evidence>
<gene>
    <name evidence="1" type="ORF">MRB53_023137</name>
</gene>
<accession>A0ACC2L8L1</accession>
<dbReference type="Proteomes" id="UP001234297">
    <property type="component" value="Chromosome 7"/>
</dbReference>
<proteinExistence type="predicted"/>
<protein>
    <submittedName>
        <fullName evidence="1">Uncharacterized protein</fullName>
    </submittedName>
</protein>
<organism evidence="1 2">
    <name type="scientific">Persea americana</name>
    <name type="common">Avocado</name>
    <dbReference type="NCBI Taxonomy" id="3435"/>
    <lineage>
        <taxon>Eukaryota</taxon>
        <taxon>Viridiplantae</taxon>
        <taxon>Streptophyta</taxon>
        <taxon>Embryophyta</taxon>
        <taxon>Tracheophyta</taxon>
        <taxon>Spermatophyta</taxon>
        <taxon>Magnoliopsida</taxon>
        <taxon>Magnoliidae</taxon>
        <taxon>Laurales</taxon>
        <taxon>Lauraceae</taxon>
        <taxon>Persea</taxon>
    </lineage>
</organism>
<keyword evidence="2" id="KW-1185">Reference proteome</keyword>
<comment type="caution">
    <text evidence="1">The sequence shown here is derived from an EMBL/GenBank/DDBJ whole genome shotgun (WGS) entry which is preliminary data.</text>
</comment>
<sequence length="125" mass="14325">MLVSRSSFQGRVLKRYLTVMTWIAVSSLLVTYSLSFHTLCTEDIKSTVIIIVVPVIVFGWMLIIALLLFVFMLHFANSLIRIIGIKRLFDWMLSLLSRTRDSEDQRSSLLRSQPELQQVVTTSSS</sequence>
<name>A0ACC2L8L1_PERAE</name>
<dbReference type="EMBL" id="CM056815">
    <property type="protein sequence ID" value="KAJ8629814.1"/>
    <property type="molecule type" value="Genomic_DNA"/>
</dbReference>